<dbReference type="SUPFAM" id="SSF54695">
    <property type="entry name" value="POZ domain"/>
    <property type="match status" value="1"/>
</dbReference>
<evidence type="ECO:0000313" key="3">
    <source>
        <dbReference type="EMBL" id="PRP79069.1"/>
    </source>
</evidence>
<organism evidence="3 4">
    <name type="scientific">Planoprotostelium fungivorum</name>
    <dbReference type="NCBI Taxonomy" id="1890364"/>
    <lineage>
        <taxon>Eukaryota</taxon>
        <taxon>Amoebozoa</taxon>
        <taxon>Evosea</taxon>
        <taxon>Variosea</taxon>
        <taxon>Cavosteliida</taxon>
        <taxon>Cavosteliaceae</taxon>
        <taxon>Planoprotostelium</taxon>
    </lineage>
</organism>
<evidence type="ECO:0000313" key="4">
    <source>
        <dbReference type="Proteomes" id="UP000241769"/>
    </source>
</evidence>
<feature type="repeat" description="ARM" evidence="1">
    <location>
        <begin position="65"/>
        <end position="109"/>
    </location>
</feature>
<dbReference type="InParanoid" id="A0A2P6N534"/>
<dbReference type="PROSITE" id="PS50176">
    <property type="entry name" value="ARM_REPEAT"/>
    <property type="match status" value="1"/>
</dbReference>
<name>A0A2P6N534_9EUKA</name>
<dbReference type="SUPFAM" id="SSF48371">
    <property type="entry name" value="ARM repeat"/>
    <property type="match status" value="1"/>
</dbReference>
<protein>
    <recommendedName>
        <fullName evidence="2">BTB domain-containing protein</fullName>
    </recommendedName>
</protein>
<dbReference type="InterPro" id="IPR000210">
    <property type="entry name" value="BTB/POZ_dom"/>
</dbReference>
<reference evidence="3 4" key="1">
    <citation type="journal article" date="2018" name="Genome Biol. Evol.">
        <title>Multiple Roots of Fruiting Body Formation in Amoebozoa.</title>
        <authorList>
            <person name="Hillmann F."/>
            <person name="Forbes G."/>
            <person name="Novohradska S."/>
            <person name="Ferling I."/>
            <person name="Riege K."/>
            <person name="Groth M."/>
            <person name="Westermann M."/>
            <person name="Marz M."/>
            <person name="Spaller T."/>
            <person name="Winckler T."/>
            <person name="Schaap P."/>
            <person name="Glockner G."/>
        </authorList>
    </citation>
    <scope>NUCLEOTIDE SEQUENCE [LARGE SCALE GENOMIC DNA]</scope>
    <source>
        <strain evidence="3 4">Jena</strain>
    </source>
</reference>
<keyword evidence="4" id="KW-1185">Reference proteome</keyword>
<gene>
    <name evidence="3" type="ORF">PROFUN_13171</name>
</gene>
<dbReference type="Gene3D" id="1.25.10.10">
    <property type="entry name" value="Leucine-rich Repeat Variant"/>
    <property type="match status" value="1"/>
</dbReference>
<dbReference type="PROSITE" id="PS50097">
    <property type="entry name" value="BTB"/>
    <property type="match status" value="1"/>
</dbReference>
<dbReference type="CDD" id="cd18186">
    <property type="entry name" value="BTB_POZ_ZBTB_KLHL-like"/>
    <property type="match status" value="1"/>
</dbReference>
<evidence type="ECO:0000259" key="2">
    <source>
        <dbReference type="PROSITE" id="PS50097"/>
    </source>
</evidence>
<dbReference type="EMBL" id="MDYQ01000198">
    <property type="protein sequence ID" value="PRP79069.1"/>
    <property type="molecule type" value="Genomic_DNA"/>
</dbReference>
<dbReference type="Gene3D" id="3.30.710.10">
    <property type="entry name" value="Potassium Channel Kv1.1, Chain A"/>
    <property type="match status" value="1"/>
</dbReference>
<dbReference type="CDD" id="cd14733">
    <property type="entry name" value="BACK"/>
    <property type="match status" value="1"/>
</dbReference>
<dbReference type="Pfam" id="PF00651">
    <property type="entry name" value="BTB"/>
    <property type="match status" value="1"/>
</dbReference>
<dbReference type="STRING" id="1890364.A0A2P6N534"/>
<dbReference type="FunCoup" id="A0A2P6N534">
    <property type="interactions" value="87"/>
</dbReference>
<sequence length="544" mass="61565">MQQHWGKRNIETLEELECRLYLTSALERCTSTVVREQLQGISILYDIFSRPIDKSVHSRVLREIGGLAVLISLLGSQEVHGKIKMKVLYTLWNLSALSDNKVILYEEGVAEVLLKLEIPTEGDHILVGVIAIMQNISEYKFGERNPNQVHLYQCGVFNYVAERMTHKDIWVRFLSCMAVANLANNHLVRKMISADGCESVLQQLTDFVMEYKRAEKAETELFKGWLSLEPHIPLLCSNDEPILIWSLFCVCEFAKLATTQDASLEHSSLSQIWHDLGLNQGVAPIRKLSKSKNQTISHMANSLINLLDIKEEVDMMTETVSSVGSDFYAGLMGGAYTDISFNCNGSVLHAHRIVLASRCPALAAMFSNGLAESSMKTIPIHFSKQVFATFIQFLYTADAPDIDPPTALELLDCADMFNCADLKLHVEDFLWNFIEPSNIFLAALTHHCARLEEMCVKFILRNFRKLQNTEEYRSLDISTRNKLTQMWEDTQPQHRPSSHLHLSFTPNMNQPQPMVEEERNDYHAIVTAYNPVHSMVGITAAPVG</sequence>
<dbReference type="AlphaFoldDB" id="A0A2P6N534"/>
<comment type="caution">
    <text evidence="3">The sequence shown here is derived from an EMBL/GenBank/DDBJ whole genome shotgun (WGS) entry which is preliminary data.</text>
</comment>
<feature type="domain" description="BTB" evidence="2">
    <location>
        <begin position="337"/>
        <end position="398"/>
    </location>
</feature>
<accession>A0A2P6N534</accession>
<dbReference type="OrthoDB" id="6359816at2759"/>
<dbReference type="PANTHER" id="PTHR24413">
    <property type="entry name" value="SPECKLE-TYPE POZ PROTEIN"/>
    <property type="match status" value="1"/>
</dbReference>
<dbReference type="InterPro" id="IPR011333">
    <property type="entry name" value="SKP1/BTB/POZ_sf"/>
</dbReference>
<dbReference type="InterPro" id="IPR011989">
    <property type="entry name" value="ARM-like"/>
</dbReference>
<dbReference type="InterPro" id="IPR016024">
    <property type="entry name" value="ARM-type_fold"/>
</dbReference>
<dbReference type="Proteomes" id="UP000241769">
    <property type="component" value="Unassembled WGS sequence"/>
</dbReference>
<proteinExistence type="predicted"/>
<dbReference type="InterPro" id="IPR000225">
    <property type="entry name" value="Armadillo"/>
</dbReference>
<dbReference type="SMART" id="SM00225">
    <property type="entry name" value="BTB"/>
    <property type="match status" value="1"/>
</dbReference>
<evidence type="ECO:0000256" key="1">
    <source>
        <dbReference type="PROSITE-ProRule" id="PRU00259"/>
    </source>
</evidence>